<organism evidence="2 3">
    <name type="scientific">Variovorax paradoxus</name>
    <dbReference type="NCBI Taxonomy" id="34073"/>
    <lineage>
        <taxon>Bacteria</taxon>
        <taxon>Pseudomonadati</taxon>
        <taxon>Pseudomonadota</taxon>
        <taxon>Betaproteobacteria</taxon>
        <taxon>Burkholderiales</taxon>
        <taxon>Comamonadaceae</taxon>
        <taxon>Variovorax</taxon>
    </lineage>
</organism>
<feature type="compositionally biased region" description="Basic and acidic residues" evidence="1">
    <location>
        <begin position="622"/>
        <end position="631"/>
    </location>
</feature>
<evidence type="ECO:0000256" key="1">
    <source>
        <dbReference type="SAM" id="MobiDB-lite"/>
    </source>
</evidence>
<dbReference type="PANTHER" id="PTHR35399:SF2">
    <property type="entry name" value="DUF839 DOMAIN-CONTAINING PROTEIN"/>
    <property type="match status" value="1"/>
</dbReference>
<comment type="caution">
    <text evidence="2">The sequence shown here is derived from an EMBL/GenBank/DDBJ whole genome shotgun (WGS) entry which is preliminary data.</text>
</comment>
<dbReference type="Proteomes" id="UP000249135">
    <property type="component" value="Unassembled WGS sequence"/>
</dbReference>
<sequence>MPLDSPDRPDRRLFLHAGGAAAVVSLLGQGCAHGATDASLPSFAGVATSLDDAVRVPAGYDWQLLYPWGSPTGVSGRMPAFAPDASNSADDQAVQAGMHHDGMHFFPFSGSSDHGLLVMNHEYTDEQLLHTDGVPHAAAWTAEKVRKSQHAMGVSVIEVRRTAQGWQQVLPSRFARRIHAATPMRIAGPAAGTARMRTAADPAGERVLGTFANCAMGVTPWGTYLTCEENFHGYFGGPKEAARTATPAQQRYGTVPGSQWVEYWRHDERFDLTRHPNEPHRFGWVVEIDPFDPQSVPVKRTALGRKRQESATCTLTRDGRMAVYMGDDARFEYIYKFVSRRRVQPGQDAAARAANRDLLDDGTLYVARYDDGGRGRWLPLVYGQDGIDAAAGFVDAADVLVHARLAGDIVGGTKMDRPEWIAVHPQSGEVYVTLTNNSQRGDPGKPAADPANPRADNLFGGILRWREDGGDAGATTFAWDHFVLAGDTALPQAGARYPDGPGGEKADLFGSPDGLHFDSAGLLWIQTDMSGQTIGKPPYAALGNNQLLCANPATGRIRRFLTGPKGCEITGCVLTPDRRTLFVNVQHPGETRDDGSAAPNSAWPDGKAMGSARPRSATVAVRRRDGGIVGT</sequence>
<protein>
    <submittedName>
        <fullName evidence="2">Tat pathway signal protein</fullName>
    </submittedName>
</protein>
<name>A0A2W5QZ88_VARPD</name>
<dbReference type="InterPro" id="IPR008557">
    <property type="entry name" value="PhoX"/>
</dbReference>
<dbReference type="SUPFAM" id="SSF63829">
    <property type="entry name" value="Calcium-dependent phosphotriesterase"/>
    <property type="match status" value="1"/>
</dbReference>
<proteinExistence type="predicted"/>
<dbReference type="Pfam" id="PF05787">
    <property type="entry name" value="PhoX"/>
    <property type="match status" value="1"/>
</dbReference>
<reference evidence="2 3" key="1">
    <citation type="submission" date="2017-08" db="EMBL/GenBank/DDBJ databases">
        <title>Infants hospitalized years apart are colonized by the same room-sourced microbial strains.</title>
        <authorList>
            <person name="Brooks B."/>
            <person name="Olm M.R."/>
            <person name="Firek B.A."/>
            <person name="Baker R."/>
            <person name="Thomas B.C."/>
            <person name="Morowitz M.J."/>
            <person name="Banfield J.F."/>
        </authorList>
    </citation>
    <scope>NUCLEOTIDE SEQUENCE [LARGE SCALE GENOMIC DNA]</scope>
    <source>
        <strain evidence="2">S2_005_003_R2_41</strain>
    </source>
</reference>
<evidence type="ECO:0000313" key="3">
    <source>
        <dbReference type="Proteomes" id="UP000249135"/>
    </source>
</evidence>
<dbReference type="InterPro" id="IPR006311">
    <property type="entry name" value="TAT_signal"/>
</dbReference>
<gene>
    <name evidence="2" type="ORF">DI563_27880</name>
</gene>
<accession>A0A2W5QZ88</accession>
<dbReference type="PROSITE" id="PS51318">
    <property type="entry name" value="TAT"/>
    <property type="match status" value="1"/>
</dbReference>
<evidence type="ECO:0000313" key="2">
    <source>
        <dbReference type="EMBL" id="PZQ63417.1"/>
    </source>
</evidence>
<dbReference type="EMBL" id="QFPP01000604">
    <property type="protein sequence ID" value="PZQ63417.1"/>
    <property type="molecule type" value="Genomic_DNA"/>
</dbReference>
<dbReference type="AlphaFoldDB" id="A0A2W5QZ88"/>
<dbReference type="PANTHER" id="PTHR35399">
    <property type="entry name" value="SLR8030 PROTEIN"/>
    <property type="match status" value="1"/>
</dbReference>
<feature type="region of interest" description="Disordered" evidence="1">
    <location>
        <begin position="588"/>
        <end position="631"/>
    </location>
</feature>